<evidence type="ECO:0000313" key="2">
    <source>
        <dbReference type="Proteomes" id="UP000265520"/>
    </source>
</evidence>
<proteinExistence type="predicted"/>
<organism evidence="1 2">
    <name type="scientific">Trifolium medium</name>
    <dbReference type="NCBI Taxonomy" id="97028"/>
    <lineage>
        <taxon>Eukaryota</taxon>
        <taxon>Viridiplantae</taxon>
        <taxon>Streptophyta</taxon>
        <taxon>Embryophyta</taxon>
        <taxon>Tracheophyta</taxon>
        <taxon>Spermatophyta</taxon>
        <taxon>Magnoliopsida</taxon>
        <taxon>eudicotyledons</taxon>
        <taxon>Gunneridae</taxon>
        <taxon>Pentapetalae</taxon>
        <taxon>rosids</taxon>
        <taxon>fabids</taxon>
        <taxon>Fabales</taxon>
        <taxon>Fabaceae</taxon>
        <taxon>Papilionoideae</taxon>
        <taxon>50 kb inversion clade</taxon>
        <taxon>NPAAA clade</taxon>
        <taxon>Hologalegina</taxon>
        <taxon>IRL clade</taxon>
        <taxon>Trifolieae</taxon>
        <taxon>Trifolium</taxon>
    </lineage>
</organism>
<dbReference type="AlphaFoldDB" id="A0A392S4V8"/>
<dbReference type="Proteomes" id="UP000265520">
    <property type="component" value="Unassembled WGS sequence"/>
</dbReference>
<reference evidence="1 2" key="1">
    <citation type="journal article" date="2018" name="Front. Plant Sci.">
        <title>Red Clover (Trifolium pratense) and Zigzag Clover (T. medium) - A Picture of Genomic Similarities and Differences.</title>
        <authorList>
            <person name="Dluhosova J."/>
            <person name="Istvanek J."/>
            <person name="Nedelnik J."/>
            <person name="Repkova J."/>
        </authorList>
    </citation>
    <scope>NUCLEOTIDE SEQUENCE [LARGE SCALE GENOMIC DNA]</scope>
    <source>
        <strain evidence="2">cv. 10/8</strain>
        <tissue evidence="1">Leaf</tissue>
    </source>
</reference>
<keyword evidence="2" id="KW-1185">Reference proteome</keyword>
<sequence length="44" mass="4820">RMLSMSFQSVGIALKNDAGACCWFCSLRGARWPWRVAPSCSVLG</sequence>
<protein>
    <submittedName>
        <fullName evidence="1">Uncharacterized protein</fullName>
    </submittedName>
</protein>
<name>A0A392S4V8_9FABA</name>
<evidence type="ECO:0000313" key="1">
    <source>
        <dbReference type="EMBL" id="MCI43244.1"/>
    </source>
</evidence>
<accession>A0A392S4V8</accession>
<comment type="caution">
    <text evidence="1">The sequence shown here is derived from an EMBL/GenBank/DDBJ whole genome shotgun (WGS) entry which is preliminary data.</text>
</comment>
<feature type="non-terminal residue" evidence="1">
    <location>
        <position position="1"/>
    </location>
</feature>
<dbReference type="EMBL" id="LXQA010314677">
    <property type="protein sequence ID" value="MCI43244.1"/>
    <property type="molecule type" value="Genomic_DNA"/>
</dbReference>